<dbReference type="GO" id="GO:0004806">
    <property type="term" value="F:triacylglycerol lipase activity"/>
    <property type="evidence" value="ECO:0007669"/>
    <property type="project" value="TreeGrafter"/>
</dbReference>
<dbReference type="InterPro" id="IPR000073">
    <property type="entry name" value="AB_hydrolase_1"/>
</dbReference>
<protein>
    <submittedName>
        <fullName evidence="2">Hydrolase</fullName>
    </submittedName>
</protein>
<proteinExistence type="predicted"/>
<name>A0A3B0TFA4_9ZZZZ</name>
<evidence type="ECO:0000313" key="2">
    <source>
        <dbReference type="EMBL" id="VAW17311.1"/>
    </source>
</evidence>
<dbReference type="Pfam" id="PF00561">
    <property type="entry name" value="Abhydrolase_1"/>
    <property type="match status" value="1"/>
</dbReference>
<evidence type="ECO:0000259" key="1">
    <source>
        <dbReference type="Pfam" id="PF00561"/>
    </source>
</evidence>
<reference evidence="2" key="1">
    <citation type="submission" date="2018-06" db="EMBL/GenBank/DDBJ databases">
        <authorList>
            <person name="Zhirakovskaya E."/>
        </authorList>
    </citation>
    <scope>NUCLEOTIDE SEQUENCE</scope>
</reference>
<dbReference type="GO" id="GO:0046503">
    <property type="term" value="P:glycerolipid catabolic process"/>
    <property type="evidence" value="ECO:0007669"/>
    <property type="project" value="TreeGrafter"/>
</dbReference>
<dbReference type="PANTHER" id="PTHR43433:SF5">
    <property type="entry name" value="AB HYDROLASE-1 DOMAIN-CONTAINING PROTEIN"/>
    <property type="match status" value="1"/>
</dbReference>
<dbReference type="InterPro" id="IPR050471">
    <property type="entry name" value="AB_hydrolase"/>
</dbReference>
<dbReference type="AlphaFoldDB" id="A0A3B0TFA4"/>
<dbReference type="Gene3D" id="3.40.50.1820">
    <property type="entry name" value="alpha/beta hydrolase"/>
    <property type="match status" value="1"/>
</dbReference>
<dbReference type="PANTHER" id="PTHR43433">
    <property type="entry name" value="HYDROLASE, ALPHA/BETA FOLD FAMILY PROTEIN"/>
    <property type="match status" value="1"/>
</dbReference>
<dbReference type="EMBL" id="UOEO01000070">
    <property type="protein sequence ID" value="VAW17311.1"/>
    <property type="molecule type" value="Genomic_DNA"/>
</dbReference>
<dbReference type="InterPro" id="IPR029058">
    <property type="entry name" value="AB_hydrolase_fold"/>
</dbReference>
<keyword evidence="2" id="KW-0378">Hydrolase</keyword>
<accession>A0A3B0TFA4</accession>
<dbReference type="SUPFAM" id="SSF53474">
    <property type="entry name" value="alpha/beta-Hydrolases"/>
    <property type="match status" value="1"/>
</dbReference>
<dbReference type="PRINTS" id="PR00111">
    <property type="entry name" value="ABHYDROLASE"/>
</dbReference>
<gene>
    <name evidence="2" type="ORF">MNBD_ALPHA12-460</name>
</gene>
<feature type="domain" description="AB hydrolase-1" evidence="1">
    <location>
        <begin position="20"/>
        <end position="121"/>
    </location>
</feature>
<organism evidence="2">
    <name type="scientific">hydrothermal vent metagenome</name>
    <dbReference type="NCBI Taxonomy" id="652676"/>
    <lineage>
        <taxon>unclassified sequences</taxon>
        <taxon>metagenomes</taxon>
        <taxon>ecological metagenomes</taxon>
    </lineage>
</organism>
<sequence length="251" mass="26900">MANFLSDGIEIAYQVYGKGKPIVLVHGFASNGAVNWLATSWIQTLNEAGYRCITIDNRGHGNSEKLYDRALYGARMMAGDVAGLIRYLKLGPVPVMGYSMGARIATFVALDHPETISALIIGGLGINMVRGFNNSDEIIKGLLAPSLEAVSDPVGRQFRKFAEHTKSDMNALAACMGSSREPIRADDLAKIKIPTLVAVGSEDEIGGDPEALAALFEDGEALIIADRDHMRATGDKNFKSGVIEFLAKRGA</sequence>